<organism evidence="1 2">
    <name type="scientific">Leishmania utingensis</name>
    <dbReference type="NCBI Taxonomy" id="653362"/>
    <lineage>
        <taxon>Eukaryota</taxon>
        <taxon>Discoba</taxon>
        <taxon>Euglenozoa</taxon>
        <taxon>Kinetoplastea</taxon>
        <taxon>Metakinetoplastina</taxon>
        <taxon>Trypanosomatida</taxon>
        <taxon>Trypanosomatidae</taxon>
        <taxon>Leishmaniinae</taxon>
        <taxon>Leishmania</taxon>
    </lineage>
</organism>
<evidence type="ECO:0000313" key="2">
    <source>
        <dbReference type="Proteomes" id="UP001482455"/>
    </source>
</evidence>
<protein>
    <submittedName>
        <fullName evidence="1">Uncharacterized protein</fullName>
    </submittedName>
</protein>
<accession>A0AAW3A4W2</accession>
<dbReference type="EMBL" id="JBAMZL010000032">
    <property type="protein sequence ID" value="KAL0499809.1"/>
    <property type="molecule type" value="Genomic_DNA"/>
</dbReference>
<reference evidence="1 2" key="1">
    <citation type="submission" date="2024-02" db="EMBL/GenBank/DDBJ databases">
        <title>FIRST GENOME SEQUENCES OF Leishmania (Viannia) shawi, Leishmania (Viannia) lindenbergi AND Leishmania (Viannia) utingensis.</title>
        <authorList>
            <person name="Resadore F."/>
            <person name="Custodio M.G.F."/>
            <person name="Boite M.C."/>
            <person name="Cupolillo E."/>
            <person name="Ferreira G.E.M."/>
        </authorList>
    </citation>
    <scope>NUCLEOTIDE SEQUENCE [LARGE SCALE GENOMIC DNA]</scope>
    <source>
        <strain evidence="1 2">ITUB/BR/1977/M4964</strain>
    </source>
</reference>
<comment type="caution">
    <text evidence="1">The sequence shown here is derived from an EMBL/GenBank/DDBJ whole genome shotgun (WGS) entry which is preliminary data.</text>
</comment>
<dbReference type="Proteomes" id="UP001482455">
    <property type="component" value="Unassembled WGS sequence"/>
</dbReference>
<proteinExistence type="predicted"/>
<evidence type="ECO:0000313" key="1">
    <source>
        <dbReference type="EMBL" id="KAL0499809.1"/>
    </source>
</evidence>
<dbReference type="AlphaFoldDB" id="A0AAW3A4W2"/>
<keyword evidence="2" id="KW-1185">Reference proteome</keyword>
<gene>
    <name evidence="1" type="ORF">Q4I30_005932</name>
</gene>
<sequence length="234" mass="25436">MPFMLALSAEHVAYRTQYDITAALRIRIVRITVIMVPFIYRLLAVNSGSAVPKGGRCCCLPPTPCRIGGIPFVYLLQRFIVKKTDKLFHTRRSALELLCNVVAADFTTPHHGNVAKEAKMRERQILAALRKASKPKLYSSLQSAALMLGRRHKRPPLLCDLHTQATDSENRAGGLGSTTGVPAERLLSSFEGFGLEDKDEIDMTFDGNLEDGGTTSSGRGAGVCGVAVRRAPPG</sequence>
<name>A0AAW3A4W2_9TRYP</name>